<evidence type="ECO:0000259" key="1">
    <source>
        <dbReference type="Pfam" id="PF16289"/>
    </source>
</evidence>
<dbReference type="InterPro" id="IPR032557">
    <property type="entry name" value="DUF4935"/>
</dbReference>
<feature type="domain" description="DUF4935" evidence="1">
    <location>
        <begin position="28"/>
        <end position="191"/>
    </location>
</feature>
<dbReference type="Proteomes" id="UP001651050">
    <property type="component" value="Unassembled WGS sequence"/>
</dbReference>
<sequence>MMIDRRLHVPKNGRSVRQVADEPSPPVVFVDTTTTFGDLLLRRIDWMQLLTLCAKGEIRLVVPPVVIRESVRHWKRQAGQAVKNANDEIRKLTNSFGLDAGQGPSADLIDVGAHEKYLVDRLASVGAELPGLPTSATVEKLLDRDLRERKPFATSGKGFRDAINWETILEFLDDEAPVGKLFWVSKNSEDFGEGNGRLHSDLIGELDDPEGVILVPSITSLLQRPEFTPLIGGLAASTEELEEYLATAGVDVTSSSTHEFIRGALVHAAERLTGEMVEDPYSAHETDGMFGELDLPGEVTDMTIEHVEADPITVQWQVYESFDATTLLVGATIEARLFIEGFANKADALHADTFEVREWDWNDHVSHVAFTREAVLSFRLRVEEGVGVDDLEFESAALPTVG</sequence>
<evidence type="ECO:0000313" key="3">
    <source>
        <dbReference type="Proteomes" id="UP001651050"/>
    </source>
</evidence>
<dbReference type="RefSeq" id="WP_416342749.1">
    <property type="nucleotide sequence ID" value="NZ_JALQCY010000001.1"/>
</dbReference>
<name>A0ABT0J088_9MICO</name>
<proteinExistence type="predicted"/>
<reference evidence="2 3" key="1">
    <citation type="submission" date="2022-02" db="EMBL/GenBank/DDBJ databases">
        <title>The car tank lid bacteriome: a reservoir of bacteria with potential in bioremediation of fuel.</title>
        <authorList>
            <person name="Vidal-Verdu A."/>
            <person name="Gomez-Martinez D."/>
            <person name="Latorre-Perez A."/>
            <person name="Pereto J."/>
            <person name="Porcar M."/>
        </authorList>
    </citation>
    <scope>NUCLEOTIDE SEQUENCE [LARGE SCALE GENOMIC DNA]</scope>
    <source>
        <strain evidence="2 3">4D.3</strain>
    </source>
</reference>
<dbReference type="Pfam" id="PF16289">
    <property type="entry name" value="PIN_12"/>
    <property type="match status" value="1"/>
</dbReference>
<organism evidence="2 3">
    <name type="scientific">Isoptericola peretonis</name>
    <dbReference type="NCBI Taxonomy" id="2918523"/>
    <lineage>
        <taxon>Bacteria</taxon>
        <taxon>Bacillati</taxon>
        <taxon>Actinomycetota</taxon>
        <taxon>Actinomycetes</taxon>
        <taxon>Micrococcales</taxon>
        <taxon>Promicromonosporaceae</taxon>
        <taxon>Isoptericola</taxon>
    </lineage>
</organism>
<keyword evidence="3" id="KW-1185">Reference proteome</keyword>
<protein>
    <submittedName>
        <fullName evidence="2">PIN domain-containing protein</fullName>
    </submittedName>
</protein>
<evidence type="ECO:0000313" key="2">
    <source>
        <dbReference type="EMBL" id="MCK9792907.1"/>
    </source>
</evidence>
<accession>A0ABT0J088</accession>
<gene>
    <name evidence="2" type="ORF">M1843_03980</name>
</gene>
<comment type="caution">
    <text evidence="2">The sequence shown here is derived from an EMBL/GenBank/DDBJ whole genome shotgun (WGS) entry which is preliminary data.</text>
</comment>
<dbReference type="EMBL" id="JALQCY010000001">
    <property type="protein sequence ID" value="MCK9792907.1"/>
    <property type="molecule type" value="Genomic_DNA"/>
</dbReference>